<name>A0A0P1ECH9_9RHOB</name>
<accession>A0A0P1ECH9</accession>
<dbReference type="RefSeq" id="WP_145974895.1">
    <property type="nucleotide sequence ID" value="NZ_CYPU01000023.1"/>
</dbReference>
<proteinExistence type="predicted"/>
<dbReference type="OrthoDB" id="9861682at2"/>
<protein>
    <submittedName>
        <fullName evidence="1">Uncharacterized protein</fullName>
    </submittedName>
</protein>
<gene>
    <name evidence="1" type="ORF">RUA4292_01519</name>
</gene>
<organism evidence="1 2">
    <name type="scientific">Ruegeria atlantica</name>
    <dbReference type="NCBI Taxonomy" id="81569"/>
    <lineage>
        <taxon>Bacteria</taxon>
        <taxon>Pseudomonadati</taxon>
        <taxon>Pseudomonadota</taxon>
        <taxon>Alphaproteobacteria</taxon>
        <taxon>Rhodobacterales</taxon>
        <taxon>Roseobacteraceae</taxon>
        <taxon>Ruegeria</taxon>
    </lineage>
</organism>
<evidence type="ECO:0000313" key="2">
    <source>
        <dbReference type="Proteomes" id="UP000050783"/>
    </source>
</evidence>
<dbReference type="AlphaFoldDB" id="A0A0P1ECH9"/>
<dbReference type="Proteomes" id="UP000050783">
    <property type="component" value="Unassembled WGS sequence"/>
</dbReference>
<evidence type="ECO:0000313" key="1">
    <source>
        <dbReference type="EMBL" id="CUH47350.1"/>
    </source>
</evidence>
<sequence>MEQDIQLEAAAARHIVLIAMAYCEAQTATSGEESPIVHDRQWQACCGVAARFLSDPEAMTPQLCHHEWRLSQMRHSHPQFWPAAASRTWDELDPMDQYVERAGLAAMRQALDETRRSSRGRTAALQ</sequence>
<reference evidence="1 2" key="1">
    <citation type="submission" date="2015-09" db="EMBL/GenBank/DDBJ databases">
        <authorList>
            <consortium name="Swine Surveillance"/>
        </authorList>
    </citation>
    <scope>NUCLEOTIDE SEQUENCE [LARGE SCALE GENOMIC DNA]</scope>
    <source>
        <strain evidence="1 2">CECT 4292</strain>
    </source>
</reference>
<dbReference type="EMBL" id="CYPU01000023">
    <property type="protein sequence ID" value="CUH47350.1"/>
    <property type="molecule type" value="Genomic_DNA"/>
</dbReference>
<dbReference type="GeneID" id="55492767"/>